<dbReference type="InterPro" id="IPR006141">
    <property type="entry name" value="Intein_N"/>
</dbReference>
<dbReference type="Proteomes" id="UP000690515">
    <property type="component" value="Unassembled WGS sequence"/>
</dbReference>
<dbReference type="InterPro" id="IPR036844">
    <property type="entry name" value="Hint_dom_sf"/>
</dbReference>
<evidence type="ECO:0000313" key="3">
    <source>
        <dbReference type="EMBL" id="MBU2713850.1"/>
    </source>
</evidence>
<dbReference type="SMART" id="SM00306">
    <property type="entry name" value="HintN"/>
    <property type="match status" value="1"/>
</dbReference>
<dbReference type="Gene3D" id="2.170.16.10">
    <property type="entry name" value="Hedgehog/Intein (Hint) domain"/>
    <property type="match status" value="1"/>
</dbReference>
<feature type="chain" id="PRO_5046667422" description="Hint domain-containing protein" evidence="1">
    <location>
        <begin position="28"/>
        <end position="645"/>
    </location>
</feature>
<dbReference type="CDD" id="cd00081">
    <property type="entry name" value="Hint"/>
    <property type="match status" value="1"/>
</dbReference>
<name>A0ABS5ZKP5_9GAMM</name>
<sequence length="645" mass="72591">MKLNKLSLVISAIAMSSALWLSNPVSAAEHRLSIPIEELSSSFDKARFHIDNITGKKRGPVKLDLSDQEQYDYILEHLRLTGTTREKSPQLYKMLEQSKKEHTLKREYHKMLKSGMTKNRAISLLNLNNNERINIARVLANDKPKDIFHRIQDLDAGKNVKTEKDEMLAKARTSITGKMTYTYTSAIVMGQHPDDPNKTIKLGHPGGIHAFAGKANNVVAYSPVSDEFISAVYDDSDILTVESIVIYEDADGNKGHYRIISKKTVSEYRAKLKGTNTNGELDLVAPTDKNDDNKIQVCLNRDHGDCDYDQMYPANTPNDKLLIKLPFNGSITTPHKIKKIYKPSEVPPDTFISGKTNIWISTNTGEHAQLVDPATGDSFVDFIETREVTIDGQPHTIISWDIPKEKAVFGTATMYKRFKNVEWEIHIVADVNPMFYDEVTFTVDITADNSKTPSHQWVVEDKMPFMYFEYSCMAKGTQITMADGSQKPIEQVMIGDQVQANGLIMKVEDTSIGNEVLPMIRINTNDAKSVLLTETHPVLTKNRGIIWAKEVRQGDQLMTKQGTTPVIKIAEENYNDTVHNLKLAKIEGSKNVLTADAKAVFANGLLVGGISMQADYSFKDQQQLTVEEQLQQIPERWHQDFLNNQ</sequence>
<organism evidence="3 4">
    <name type="scientific">Zooshikella harenae</name>
    <dbReference type="NCBI Taxonomy" id="2827238"/>
    <lineage>
        <taxon>Bacteria</taxon>
        <taxon>Pseudomonadati</taxon>
        <taxon>Pseudomonadota</taxon>
        <taxon>Gammaproteobacteria</taxon>
        <taxon>Oceanospirillales</taxon>
        <taxon>Zooshikellaceae</taxon>
        <taxon>Zooshikella</taxon>
    </lineage>
</organism>
<proteinExistence type="predicted"/>
<protein>
    <recommendedName>
        <fullName evidence="2">Hint domain-containing protein</fullName>
    </recommendedName>
</protein>
<dbReference type="PROSITE" id="PS50817">
    <property type="entry name" value="INTEIN_N_TER"/>
    <property type="match status" value="1"/>
</dbReference>
<dbReference type="InterPro" id="IPR003587">
    <property type="entry name" value="Hint_dom_N"/>
</dbReference>
<evidence type="ECO:0000313" key="4">
    <source>
        <dbReference type="Proteomes" id="UP000690515"/>
    </source>
</evidence>
<reference evidence="3 4" key="1">
    <citation type="submission" date="2021-04" db="EMBL/GenBank/DDBJ databases">
        <authorList>
            <person name="Pira H."/>
            <person name="Risdian C."/>
            <person name="Wink J."/>
        </authorList>
    </citation>
    <scope>NUCLEOTIDE SEQUENCE [LARGE SCALE GENOMIC DNA]</scope>
    <source>
        <strain evidence="3 4">WH53</strain>
    </source>
</reference>
<dbReference type="EMBL" id="JAGSOY010000110">
    <property type="protein sequence ID" value="MBU2713850.1"/>
    <property type="molecule type" value="Genomic_DNA"/>
</dbReference>
<comment type="caution">
    <text evidence="3">The sequence shown here is derived from an EMBL/GenBank/DDBJ whole genome shotgun (WGS) entry which is preliminary data.</text>
</comment>
<feature type="domain" description="Hint" evidence="2">
    <location>
        <begin position="470"/>
        <end position="561"/>
    </location>
</feature>
<dbReference type="SUPFAM" id="SSF51294">
    <property type="entry name" value="Hedgehog/intein (Hint) domain"/>
    <property type="match status" value="1"/>
</dbReference>
<keyword evidence="1" id="KW-0732">Signal</keyword>
<feature type="signal peptide" evidence="1">
    <location>
        <begin position="1"/>
        <end position="27"/>
    </location>
</feature>
<evidence type="ECO:0000256" key="1">
    <source>
        <dbReference type="SAM" id="SignalP"/>
    </source>
</evidence>
<dbReference type="RefSeq" id="WP_215822131.1">
    <property type="nucleotide sequence ID" value="NZ_JAGSOY010000110.1"/>
</dbReference>
<gene>
    <name evidence="3" type="ORF">KCG35_22615</name>
</gene>
<keyword evidence="4" id="KW-1185">Reference proteome</keyword>
<evidence type="ECO:0000259" key="2">
    <source>
        <dbReference type="SMART" id="SM00306"/>
    </source>
</evidence>
<accession>A0ABS5ZKP5</accession>